<feature type="transmembrane region" description="Helical" evidence="2">
    <location>
        <begin position="22"/>
        <end position="43"/>
    </location>
</feature>
<feature type="region of interest" description="Disordered" evidence="1">
    <location>
        <begin position="242"/>
        <end position="264"/>
    </location>
</feature>
<evidence type="ECO:0000313" key="4">
    <source>
        <dbReference type="Proteomes" id="UP001522662"/>
    </source>
</evidence>
<reference evidence="3 4" key="1">
    <citation type="submission" date="2022-03" db="EMBL/GenBank/DDBJ databases">
        <title>Rhizobium SSM4.3 sp. nov., isolated from Sediment (Gouqi Island).</title>
        <authorList>
            <person name="Chen G."/>
        </authorList>
    </citation>
    <scope>NUCLEOTIDE SEQUENCE [LARGE SCALE GENOMIC DNA]</scope>
    <source>
        <strain evidence="3 4">SSM4.3</strain>
    </source>
</reference>
<keyword evidence="2" id="KW-1133">Transmembrane helix</keyword>
<dbReference type="Proteomes" id="UP001522662">
    <property type="component" value="Unassembled WGS sequence"/>
</dbReference>
<sequence length="264" mass="28984">MRAGAGELEPEDEQAPLISTRFLVLVTLAVLLLSAASVAISWFGRAYGERLSLAGHTESTEIVEITIGRDQLSLPANTIRFEQQRLGGNAERVDLYLLWPELTGYSSAERRRFDDLSLAHNLIFLQMSQSTMSRDMSGRVEPIYRHLINPGSDPGPGGLEIHTFRSATGYEGESLLTGTLPDGQQYAIRCTLPELPENGGSSDCQRDIHVGEDLSVLYRFSSRLLPDWQAIDDAVRTYVKSHSRAASSSGTSKNPLKASTDRSS</sequence>
<dbReference type="RefSeq" id="WP_245136916.1">
    <property type="nucleotide sequence ID" value="NZ_CP128477.1"/>
</dbReference>
<protein>
    <recommendedName>
        <fullName evidence="5">Transmembrane anchored protein</fullName>
    </recommendedName>
</protein>
<comment type="caution">
    <text evidence="3">The sequence shown here is derived from an EMBL/GenBank/DDBJ whole genome shotgun (WGS) entry which is preliminary data.</text>
</comment>
<accession>A0ABT0D1F9</accession>
<keyword evidence="2" id="KW-0472">Membrane</keyword>
<keyword evidence="4" id="KW-1185">Reference proteome</keyword>
<evidence type="ECO:0000256" key="1">
    <source>
        <dbReference type="SAM" id="MobiDB-lite"/>
    </source>
</evidence>
<evidence type="ECO:0008006" key="5">
    <source>
        <dbReference type="Google" id="ProtNLM"/>
    </source>
</evidence>
<evidence type="ECO:0000256" key="2">
    <source>
        <dbReference type="SAM" id="Phobius"/>
    </source>
</evidence>
<keyword evidence="2" id="KW-0812">Transmembrane</keyword>
<proteinExistence type="predicted"/>
<name>A0ABT0D1F9_9HYPH</name>
<organism evidence="3 4">
    <name type="scientific">Peteryoungia algae</name>
    <dbReference type="NCBI Taxonomy" id="2919917"/>
    <lineage>
        <taxon>Bacteria</taxon>
        <taxon>Pseudomonadati</taxon>
        <taxon>Pseudomonadota</taxon>
        <taxon>Alphaproteobacteria</taxon>
        <taxon>Hyphomicrobiales</taxon>
        <taxon>Rhizobiaceae</taxon>
        <taxon>Peteryoungia</taxon>
    </lineage>
</organism>
<gene>
    <name evidence="3" type="ORF">MKJ03_12900</name>
</gene>
<evidence type="ECO:0000313" key="3">
    <source>
        <dbReference type="EMBL" id="MCJ8239232.1"/>
    </source>
</evidence>
<dbReference type="EMBL" id="JALAYX010000003">
    <property type="protein sequence ID" value="MCJ8239232.1"/>
    <property type="molecule type" value="Genomic_DNA"/>
</dbReference>